<reference evidence="10" key="2">
    <citation type="submission" date="2025-09" db="UniProtKB">
        <authorList>
            <consortium name="Ensembl"/>
        </authorList>
    </citation>
    <scope>IDENTIFICATION</scope>
</reference>
<keyword evidence="4" id="KW-0963">Cytoplasm</keyword>
<dbReference type="GO" id="GO:0005829">
    <property type="term" value="C:cytosol"/>
    <property type="evidence" value="ECO:0007669"/>
    <property type="project" value="UniProtKB-SubCell"/>
</dbReference>
<dbReference type="Pfam" id="PF14669">
    <property type="entry name" value="Asp_Glu_race_2"/>
    <property type="match status" value="1"/>
</dbReference>
<feature type="region of interest" description="Disordered" evidence="8">
    <location>
        <begin position="530"/>
        <end position="604"/>
    </location>
</feature>
<comment type="function">
    <text evidence="1">Important for normal spermatogenesis and male fertility. Specifically required for progression to the post-meiotic stages of spermatocyte development. Seems to be necessary for normal expression levels of a number of testis-expressed gene transcripts, although its role in this process is unclear.</text>
</comment>
<feature type="domain" description="Protein TOPAZ1" evidence="9">
    <location>
        <begin position="853"/>
        <end position="1026"/>
    </location>
</feature>
<feature type="region of interest" description="Disordered" evidence="8">
    <location>
        <begin position="218"/>
        <end position="251"/>
    </location>
</feature>
<feature type="compositionally biased region" description="Polar residues" evidence="8">
    <location>
        <begin position="418"/>
        <end position="430"/>
    </location>
</feature>
<evidence type="ECO:0000256" key="2">
    <source>
        <dbReference type="ARBA" id="ARBA00004514"/>
    </source>
</evidence>
<feature type="region of interest" description="Disordered" evidence="8">
    <location>
        <begin position="370"/>
        <end position="495"/>
    </location>
</feature>
<evidence type="ECO:0000256" key="3">
    <source>
        <dbReference type="ARBA" id="ARBA00016464"/>
    </source>
</evidence>
<dbReference type="InterPro" id="IPR029435">
    <property type="entry name" value="TOPAZ1_dom"/>
</dbReference>
<dbReference type="AlphaFoldDB" id="A0A3Q2YFG7"/>
<sequence length="1230" mass="135954">MFPSTRKVTLNRTKLKDTTCPNPMPPRRLKKPSEVGRDRTFHIMEPSSGPQQAEETARCSPGFCHNRGRSSGEPGAFRGTSAELLPGRRGWILDQNINPIPTSPAGSEASLKKIVRSSACELCGDCKIISPRRRRTLVRQGPQKLAPCSEQHKSIQTRKKVLDLTVNLCDVVRMSGARCYDCGFVLPHDLETETVYCFKEDITAAGLQLRSCCSGHQKDGSDEHQRVESDPGTSCDTIGTEISGGKTYHNNTEFLTHRATPRVTPDVETKNPNCLSNEQTPCGTSNSPSQPRPEFTVGMCNEVGDGPEMCAMPEETPGLMDDDPGSLTCQRVRLYVWKRRSSCARTYIVWHNKQLVVSGFMKPDTHTSDFAQTEEIPPVSHTPREPSPSFDTSGDAGDRVDSGRVEETDEKATGVRGNAQQLESEQTMSTDRPPDAAECGPPLGSSDHDDDESFNGECRSPSPSDPGSPGSPPSELADGERRPTQSGTGGGAHLGVLDEFTAYQRDILLVDVDRDDSELFDGVPQESLLKLGPNRAHENPKTLTTYGASQTFKQSWTPVNINRPCDSSDNEENPSRPWRPKKSDASPKSQSNLLGEENGTEPTVLEQGTSYAGRDHISGDIQERNAQVEAESEWRHPVPPLGPVWKGPSMPNTANKCDPRCPKINFYCSVFFGGSLSCNDNICRFLHVPMKGDEKFCVNTVSRFTKNPVCLQKAGDLFASYYQHNPPGMFFSVPVFLSLLWTLLKADLVPDVLSVLSVALAHKIVPTHEFLLALFTCVREKGFASGVPRLMQLTYKMASENLMLSLDCFDGIENIPEYQQIIDPNVPDTRRPSVSDGVPISCSLILAHVIVEMELCTEQENWRCLGKAFRSICTPCQHPSQVERISGNVAVALLSKTRDKLSVPFVAFAETICPTEDPNSPLMGFIGRIGVSLMQRYHKTQQWAKGRRLMEALTRFKINYSMQRGLFVNEDGSSRCNLITLAAELFLLGGSVEGALRTLRESKWFVSSNVWPCKQPDLERRSRVLAHLAEKASHRDALEVLRNLPGIQKPNDQVDISKYTPLFNTHLQVCVDRLVLPVASDLAYLMLSRKVPVDGAVLRALLHKLGKQNHWQRARELFRHSLTAGHYPAVSAPAGFMSLIVPSQLGEVELSLTFEMLITVNASFILPLPEMTTTTLNIILKRSQESEREYLSAGSRLLLAALIPQPNLEVHYTTVNSSREQVFTLSVASA</sequence>
<evidence type="ECO:0000256" key="8">
    <source>
        <dbReference type="SAM" id="MobiDB-lite"/>
    </source>
</evidence>
<comment type="subcellular location">
    <subcellularLocation>
        <location evidence="2">Cytoplasm</location>
        <location evidence="2">Cytosol</location>
    </subcellularLocation>
</comment>
<feature type="compositionally biased region" description="Polar residues" evidence="8">
    <location>
        <begin position="270"/>
        <end position="289"/>
    </location>
</feature>
<keyword evidence="11" id="KW-1185">Reference proteome</keyword>
<evidence type="ECO:0000313" key="10">
    <source>
        <dbReference type="Ensembl" id="ENSHCOP00000016869.1"/>
    </source>
</evidence>
<dbReference type="PANTHER" id="PTHR35671:SF1">
    <property type="entry name" value="PROTEIN TOPAZ1"/>
    <property type="match status" value="1"/>
</dbReference>
<evidence type="ECO:0000256" key="6">
    <source>
        <dbReference type="ARBA" id="ARBA00022871"/>
    </source>
</evidence>
<evidence type="ECO:0000256" key="4">
    <source>
        <dbReference type="ARBA" id="ARBA00022490"/>
    </source>
</evidence>
<dbReference type="GO" id="GO:0048137">
    <property type="term" value="P:spermatocyte division"/>
    <property type="evidence" value="ECO:0007669"/>
    <property type="project" value="TreeGrafter"/>
</dbReference>
<keyword evidence="5" id="KW-0221">Differentiation</keyword>
<evidence type="ECO:0000259" key="9">
    <source>
        <dbReference type="Pfam" id="PF14669"/>
    </source>
</evidence>
<evidence type="ECO:0000256" key="1">
    <source>
        <dbReference type="ARBA" id="ARBA00002132"/>
    </source>
</evidence>
<keyword evidence="6" id="KW-0744">Spermatogenesis</keyword>
<dbReference type="GeneTree" id="ENSGT00390000012495"/>
<feature type="compositionally biased region" description="Basic and acidic residues" evidence="8">
    <location>
        <begin position="218"/>
        <end position="229"/>
    </location>
</feature>
<reference evidence="10" key="1">
    <citation type="submission" date="2025-08" db="UniProtKB">
        <authorList>
            <consortium name="Ensembl"/>
        </authorList>
    </citation>
    <scope>IDENTIFICATION</scope>
</reference>
<dbReference type="Proteomes" id="UP000264820">
    <property type="component" value="Unplaced"/>
</dbReference>
<name>A0A3Q2YFG7_HIPCM</name>
<organism evidence="10 11">
    <name type="scientific">Hippocampus comes</name>
    <name type="common">Tiger tail seahorse</name>
    <dbReference type="NCBI Taxonomy" id="109280"/>
    <lineage>
        <taxon>Eukaryota</taxon>
        <taxon>Metazoa</taxon>
        <taxon>Chordata</taxon>
        <taxon>Craniata</taxon>
        <taxon>Vertebrata</taxon>
        <taxon>Euteleostomi</taxon>
        <taxon>Actinopterygii</taxon>
        <taxon>Neopterygii</taxon>
        <taxon>Teleostei</taxon>
        <taxon>Neoteleostei</taxon>
        <taxon>Acanthomorphata</taxon>
        <taxon>Syngnathiaria</taxon>
        <taxon>Syngnathiformes</taxon>
        <taxon>Syngnathoidei</taxon>
        <taxon>Syngnathidae</taxon>
        <taxon>Hippocampus</taxon>
    </lineage>
</organism>
<dbReference type="STRING" id="109280.ENSHCOP00000016869"/>
<dbReference type="Ensembl" id="ENSHCOT00000025096.1">
    <property type="protein sequence ID" value="ENSHCOP00000016869.1"/>
    <property type="gene ID" value="ENSHCOG00000000553.1"/>
</dbReference>
<feature type="compositionally biased region" description="Pro residues" evidence="8">
    <location>
        <begin position="463"/>
        <end position="472"/>
    </location>
</feature>
<feature type="compositionally biased region" description="Basic and acidic residues" evidence="8">
    <location>
        <begin position="396"/>
        <end position="413"/>
    </location>
</feature>
<accession>A0A3Q2YFG7</accession>
<protein>
    <recommendedName>
        <fullName evidence="3">Protein TOPAZ1</fullName>
    </recommendedName>
    <alternativeName>
        <fullName evidence="7">Testis- and ovary-specific PAZ domain-containing protein 1</fullName>
    </alternativeName>
</protein>
<feature type="region of interest" description="Disordered" evidence="8">
    <location>
        <begin position="1"/>
        <end position="33"/>
    </location>
</feature>
<feature type="region of interest" description="Disordered" evidence="8">
    <location>
        <begin position="263"/>
        <end position="294"/>
    </location>
</feature>
<dbReference type="PANTHER" id="PTHR35671">
    <property type="entry name" value="PROTEIN TOPAZ1"/>
    <property type="match status" value="1"/>
</dbReference>
<proteinExistence type="predicted"/>
<dbReference type="GO" id="GO:0030154">
    <property type="term" value="P:cell differentiation"/>
    <property type="evidence" value="ECO:0007669"/>
    <property type="project" value="UniProtKB-KW"/>
</dbReference>
<feature type="compositionally biased region" description="Polar residues" evidence="8">
    <location>
        <begin position="541"/>
        <end position="560"/>
    </location>
</feature>
<evidence type="ECO:0000256" key="5">
    <source>
        <dbReference type="ARBA" id="ARBA00022782"/>
    </source>
</evidence>
<feature type="region of interest" description="Disordered" evidence="8">
    <location>
        <begin position="624"/>
        <end position="645"/>
    </location>
</feature>
<feature type="compositionally biased region" description="Polar residues" evidence="8">
    <location>
        <begin position="1"/>
        <end position="12"/>
    </location>
</feature>
<evidence type="ECO:0000256" key="7">
    <source>
        <dbReference type="ARBA" id="ARBA00031943"/>
    </source>
</evidence>
<dbReference type="InterPro" id="IPR038952">
    <property type="entry name" value="TOPAZ1"/>
</dbReference>
<evidence type="ECO:0000313" key="11">
    <source>
        <dbReference type="Proteomes" id="UP000264820"/>
    </source>
</evidence>